<accession>A0A9Q1JSN6</accession>
<evidence type="ECO:0000313" key="3">
    <source>
        <dbReference type="Proteomes" id="UP001153076"/>
    </source>
</evidence>
<evidence type="ECO:0000256" key="1">
    <source>
        <dbReference type="SAM" id="MobiDB-lite"/>
    </source>
</evidence>
<name>A0A9Q1JSN6_9CARY</name>
<dbReference type="AlphaFoldDB" id="A0A9Q1JSN6"/>
<feature type="region of interest" description="Disordered" evidence="1">
    <location>
        <begin position="65"/>
        <end position="92"/>
    </location>
</feature>
<keyword evidence="3" id="KW-1185">Reference proteome</keyword>
<comment type="caution">
    <text evidence="2">The sequence shown here is derived from an EMBL/GenBank/DDBJ whole genome shotgun (WGS) entry which is preliminary data.</text>
</comment>
<dbReference type="EMBL" id="JAKOGI010000818">
    <property type="protein sequence ID" value="KAJ8430157.1"/>
    <property type="molecule type" value="Genomic_DNA"/>
</dbReference>
<protein>
    <submittedName>
        <fullName evidence="2">Uncharacterized protein</fullName>
    </submittedName>
</protein>
<organism evidence="2 3">
    <name type="scientific">Carnegiea gigantea</name>
    <dbReference type="NCBI Taxonomy" id="171969"/>
    <lineage>
        <taxon>Eukaryota</taxon>
        <taxon>Viridiplantae</taxon>
        <taxon>Streptophyta</taxon>
        <taxon>Embryophyta</taxon>
        <taxon>Tracheophyta</taxon>
        <taxon>Spermatophyta</taxon>
        <taxon>Magnoliopsida</taxon>
        <taxon>eudicotyledons</taxon>
        <taxon>Gunneridae</taxon>
        <taxon>Pentapetalae</taxon>
        <taxon>Caryophyllales</taxon>
        <taxon>Cactineae</taxon>
        <taxon>Cactaceae</taxon>
        <taxon>Cactoideae</taxon>
        <taxon>Echinocereeae</taxon>
        <taxon>Carnegiea</taxon>
    </lineage>
</organism>
<dbReference type="Proteomes" id="UP001153076">
    <property type="component" value="Unassembled WGS sequence"/>
</dbReference>
<sequence length="168" mass="18017">MDPVLEEFGAMLQIHKAKEGANPESEVSCVDDVVIPTHAPEEKGINMAPEFSSETGEVCATARTDRMGNDVTVEPSSQSAEHRLSMPPESIDVEGAVGKDSKEGMMDAETACADSDSIEGSVNLEVLNVQPIVVQGSALGPIVQDLENLMLPEQLRDKNMQALVWIVL</sequence>
<gene>
    <name evidence="2" type="ORF">Cgig2_005519</name>
</gene>
<evidence type="ECO:0000313" key="2">
    <source>
        <dbReference type="EMBL" id="KAJ8430157.1"/>
    </source>
</evidence>
<proteinExistence type="predicted"/>
<reference evidence="2" key="1">
    <citation type="submission" date="2022-04" db="EMBL/GenBank/DDBJ databases">
        <title>Carnegiea gigantea Genome sequencing and assembly v2.</title>
        <authorList>
            <person name="Copetti D."/>
            <person name="Sanderson M.J."/>
            <person name="Burquez A."/>
            <person name="Wojciechowski M.F."/>
        </authorList>
    </citation>
    <scope>NUCLEOTIDE SEQUENCE</scope>
    <source>
        <strain evidence="2">SGP5-SGP5p</strain>
        <tissue evidence="2">Aerial part</tissue>
    </source>
</reference>